<comment type="caution">
    <text evidence="3">The sequence shown here is derived from an EMBL/GenBank/DDBJ whole genome shotgun (WGS) entry which is preliminary data.</text>
</comment>
<keyword evidence="1" id="KW-0597">Phosphoprotein</keyword>
<feature type="domain" description="Response regulatory" evidence="2">
    <location>
        <begin position="6"/>
        <end position="129"/>
    </location>
</feature>
<evidence type="ECO:0000313" key="4">
    <source>
        <dbReference type="Proteomes" id="UP000636010"/>
    </source>
</evidence>
<dbReference type="Gene3D" id="3.40.50.2300">
    <property type="match status" value="1"/>
</dbReference>
<accession>A0ABQ1N870</accession>
<dbReference type="InterPro" id="IPR052893">
    <property type="entry name" value="TCS_response_regulator"/>
</dbReference>
<sequence length="142" mass="16363">MIQKGVIVTIEDDPDDKEIFEAIVRELGIDNEIKWFTETKSAFEFLRDTNDQIFLIFSDINLPGKDGISLKKDIDADPILRKKSIPFVFLSTTGSHMAVEKVYTEMTVQGFFVKGTDYEKMKNTLKTIFNYWLESKHPNSSN</sequence>
<dbReference type="PANTHER" id="PTHR44520:SF2">
    <property type="entry name" value="RESPONSE REGULATOR RCP1"/>
    <property type="match status" value="1"/>
</dbReference>
<dbReference type="SUPFAM" id="SSF52172">
    <property type="entry name" value="CheY-like"/>
    <property type="match status" value="1"/>
</dbReference>
<dbReference type="PROSITE" id="PS50110">
    <property type="entry name" value="RESPONSE_REGULATORY"/>
    <property type="match status" value="1"/>
</dbReference>
<gene>
    <name evidence="3" type="ORF">GCM10011506_44740</name>
</gene>
<dbReference type="PANTHER" id="PTHR44520">
    <property type="entry name" value="RESPONSE REGULATOR RCP1-RELATED"/>
    <property type="match status" value="1"/>
</dbReference>
<protein>
    <submittedName>
        <fullName evidence="3">Response regulator</fullName>
    </submittedName>
</protein>
<name>A0ABQ1N870_9BACT</name>
<dbReference type="Proteomes" id="UP000636010">
    <property type="component" value="Unassembled WGS sequence"/>
</dbReference>
<reference evidence="4" key="1">
    <citation type="journal article" date="2019" name="Int. J. Syst. Evol. Microbiol.">
        <title>The Global Catalogue of Microorganisms (GCM) 10K type strain sequencing project: providing services to taxonomists for standard genome sequencing and annotation.</title>
        <authorList>
            <consortium name="The Broad Institute Genomics Platform"/>
            <consortium name="The Broad Institute Genome Sequencing Center for Infectious Disease"/>
            <person name="Wu L."/>
            <person name="Ma J."/>
        </authorList>
    </citation>
    <scope>NUCLEOTIDE SEQUENCE [LARGE SCALE GENOMIC DNA]</scope>
    <source>
        <strain evidence="4">CGMCC 1.10832</strain>
    </source>
</reference>
<dbReference type="Pfam" id="PF00072">
    <property type="entry name" value="Response_reg"/>
    <property type="match status" value="1"/>
</dbReference>
<dbReference type="InterPro" id="IPR011006">
    <property type="entry name" value="CheY-like_superfamily"/>
</dbReference>
<organism evidence="3 4">
    <name type="scientific">Marivirga lumbricoides</name>
    <dbReference type="NCBI Taxonomy" id="1046115"/>
    <lineage>
        <taxon>Bacteria</taxon>
        <taxon>Pseudomonadati</taxon>
        <taxon>Bacteroidota</taxon>
        <taxon>Cytophagia</taxon>
        <taxon>Cytophagales</taxon>
        <taxon>Marivirgaceae</taxon>
        <taxon>Marivirga</taxon>
    </lineage>
</organism>
<evidence type="ECO:0000256" key="1">
    <source>
        <dbReference type="PROSITE-ProRule" id="PRU00169"/>
    </source>
</evidence>
<evidence type="ECO:0000259" key="2">
    <source>
        <dbReference type="PROSITE" id="PS50110"/>
    </source>
</evidence>
<dbReference type="InterPro" id="IPR001789">
    <property type="entry name" value="Sig_transdc_resp-reg_receiver"/>
</dbReference>
<keyword evidence="4" id="KW-1185">Reference proteome</keyword>
<feature type="modified residue" description="4-aspartylphosphate" evidence="1">
    <location>
        <position position="59"/>
    </location>
</feature>
<dbReference type="RefSeq" id="WP_188467577.1">
    <property type="nucleotide sequence ID" value="NZ_BAABHU010000019.1"/>
</dbReference>
<dbReference type="EMBL" id="BMEC01000019">
    <property type="protein sequence ID" value="GGC54147.1"/>
    <property type="molecule type" value="Genomic_DNA"/>
</dbReference>
<proteinExistence type="predicted"/>
<evidence type="ECO:0000313" key="3">
    <source>
        <dbReference type="EMBL" id="GGC54147.1"/>
    </source>
</evidence>
<dbReference type="SMART" id="SM00448">
    <property type="entry name" value="REC"/>
    <property type="match status" value="1"/>
</dbReference>